<dbReference type="Pfam" id="PF10982">
    <property type="entry name" value="DUF2789"/>
    <property type="match status" value="1"/>
</dbReference>
<dbReference type="AlphaFoldDB" id="A0A6M4MHC7"/>
<gene>
    <name evidence="1" type="ORF">CA267_017005</name>
</gene>
<dbReference type="Proteomes" id="UP000219285">
    <property type="component" value="Chromosome"/>
</dbReference>
<protein>
    <submittedName>
        <fullName evidence="1">DUF2789 domain-containing protein</fullName>
    </submittedName>
</protein>
<proteinExistence type="predicted"/>
<dbReference type="Gene3D" id="1.10.10.1130">
    <property type="entry name" value="Uncharacterised protein PF10982, DUF2789"/>
    <property type="match status" value="1"/>
</dbReference>
<name>A0A6M4MHC7_9ALTE</name>
<accession>A0A6M4MHC7</accession>
<dbReference type="EMBL" id="CP052766">
    <property type="protein sequence ID" value="QJR82328.1"/>
    <property type="molecule type" value="Genomic_DNA"/>
</dbReference>
<organism evidence="1 2">
    <name type="scientific">Alteromonas pelagimontana</name>
    <dbReference type="NCBI Taxonomy" id="1858656"/>
    <lineage>
        <taxon>Bacteria</taxon>
        <taxon>Pseudomonadati</taxon>
        <taxon>Pseudomonadota</taxon>
        <taxon>Gammaproteobacteria</taxon>
        <taxon>Alteromonadales</taxon>
        <taxon>Alteromonadaceae</taxon>
        <taxon>Alteromonas/Salinimonas group</taxon>
        <taxon>Alteromonas</taxon>
    </lineage>
</organism>
<evidence type="ECO:0000313" key="1">
    <source>
        <dbReference type="EMBL" id="QJR82328.1"/>
    </source>
</evidence>
<keyword evidence="2" id="KW-1185">Reference proteome</keyword>
<dbReference type="InterPro" id="IPR038086">
    <property type="entry name" value="DUF2789_sf"/>
</dbReference>
<dbReference type="KEGG" id="apel:CA267_017005"/>
<evidence type="ECO:0000313" key="2">
    <source>
        <dbReference type="Proteomes" id="UP000219285"/>
    </source>
</evidence>
<dbReference type="OrthoDB" id="5828847at2"/>
<reference evidence="2" key="1">
    <citation type="submission" date="2014-12" db="EMBL/GenBank/DDBJ databases">
        <title>Complete genome sequence of a multi-drug resistant Klebsiella pneumoniae.</title>
        <authorList>
            <person name="Hua X."/>
            <person name="Chen Q."/>
            <person name="Li X."/>
            <person name="Feng Y."/>
            <person name="Ruan Z."/>
            <person name="Yu Y."/>
        </authorList>
    </citation>
    <scope>NUCLEOTIDE SEQUENCE [LARGE SCALE GENOMIC DNA]</scope>
    <source>
        <strain evidence="2">5.12</strain>
    </source>
</reference>
<dbReference type="InterPro" id="IPR021250">
    <property type="entry name" value="DUF2789"/>
</dbReference>
<sequence>MVVQHPSMQDLFMQLGLDSSEEKIEEFIAKHRGVHDSRHLEDAPFWNEAQAEFIQNAYVADAEWVVVIDKLNVRLHQDKENYDSRAS</sequence>
<reference evidence="1 2" key="2">
    <citation type="submission" date="2020-04" db="EMBL/GenBank/DDBJ databases">
        <title>Complete genome sequence of Alteromonas pelagimontana 5.12T.</title>
        <authorList>
            <person name="Sinha R.K."/>
            <person name="Krishnan K.P."/>
            <person name="Kurian J.P."/>
        </authorList>
    </citation>
    <scope>NUCLEOTIDE SEQUENCE [LARGE SCALE GENOMIC DNA]</scope>
    <source>
        <strain evidence="1 2">5.12</strain>
    </source>
</reference>
<dbReference type="RefSeq" id="WP_075609680.1">
    <property type="nucleotide sequence ID" value="NZ_CP052766.1"/>
</dbReference>